<evidence type="ECO:0000256" key="1">
    <source>
        <dbReference type="ARBA" id="ARBA00008824"/>
    </source>
</evidence>
<keyword evidence="3" id="KW-0560">Oxidoreductase</keyword>
<evidence type="ECO:0000256" key="4">
    <source>
        <dbReference type="ARBA" id="ARBA00023027"/>
    </source>
</evidence>
<comment type="similarity">
    <text evidence="1">Belongs to the LDH/MDH superfamily. MDH type 1 family.</text>
</comment>
<evidence type="ECO:0000259" key="5">
    <source>
        <dbReference type="Pfam" id="PF02866"/>
    </source>
</evidence>
<proteinExistence type="inferred from homology"/>
<evidence type="ECO:0000256" key="2">
    <source>
        <dbReference type="ARBA" id="ARBA00011738"/>
    </source>
</evidence>
<evidence type="ECO:0000313" key="7">
    <source>
        <dbReference type="Proteomes" id="UP000701853"/>
    </source>
</evidence>
<sequence length="141" mass="15758">MNTWCCLNCLKKVTKKLFGVTTLDVVRANTFFAQKKNLKLIDMDVPVIGGHATARFTESSLRALDGDGDVYECSFVQSDLIDLPFFTSRIKLGRNGVETLIPFNLIGLSEYEDKTLEALKPELKASIKKRIAFVQKQPVTA</sequence>
<dbReference type="OrthoDB" id="1685274at2759"/>
<dbReference type="AlphaFoldDB" id="A0A8J5YIY6"/>
<dbReference type="GO" id="GO:0030060">
    <property type="term" value="F:L-malate dehydrogenase (NAD+) activity"/>
    <property type="evidence" value="ECO:0007669"/>
    <property type="project" value="TreeGrafter"/>
</dbReference>
<name>A0A8J5YIY6_9ROSI</name>
<dbReference type="SUPFAM" id="SSF56327">
    <property type="entry name" value="LDH C-terminal domain-like"/>
    <property type="match status" value="1"/>
</dbReference>
<dbReference type="PANTHER" id="PTHR11540">
    <property type="entry name" value="MALATE AND LACTATE DEHYDROGENASE"/>
    <property type="match status" value="1"/>
</dbReference>
<dbReference type="InterPro" id="IPR022383">
    <property type="entry name" value="Lactate/malate_DH_C"/>
</dbReference>
<accession>A0A8J5YIY6</accession>
<dbReference type="GO" id="GO:0006108">
    <property type="term" value="P:malate metabolic process"/>
    <property type="evidence" value="ECO:0007669"/>
    <property type="project" value="InterPro"/>
</dbReference>
<dbReference type="Pfam" id="PF02866">
    <property type="entry name" value="Ldh_1_C"/>
    <property type="match status" value="1"/>
</dbReference>
<gene>
    <name evidence="6" type="ORF">CXB51_015773</name>
</gene>
<comment type="subunit">
    <text evidence="2">Homodimer.</text>
</comment>
<comment type="caution">
    <text evidence="6">The sequence shown here is derived from an EMBL/GenBank/DDBJ whole genome shotgun (WGS) entry which is preliminary data.</text>
</comment>
<organism evidence="6 7">
    <name type="scientific">Gossypium anomalum</name>
    <dbReference type="NCBI Taxonomy" id="47600"/>
    <lineage>
        <taxon>Eukaryota</taxon>
        <taxon>Viridiplantae</taxon>
        <taxon>Streptophyta</taxon>
        <taxon>Embryophyta</taxon>
        <taxon>Tracheophyta</taxon>
        <taxon>Spermatophyta</taxon>
        <taxon>Magnoliopsida</taxon>
        <taxon>eudicotyledons</taxon>
        <taxon>Gunneridae</taxon>
        <taxon>Pentapetalae</taxon>
        <taxon>rosids</taxon>
        <taxon>malvids</taxon>
        <taxon>Malvales</taxon>
        <taxon>Malvaceae</taxon>
        <taxon>Malvoideae</taxon>
        <taxon>Gossypium</taxon>
    </lineage>
</organism>
<evidence type="ECO:0000313" key="6">
    <source>
        <dbReference type="EMBL" id="KAG8490511.1"/>
    </source>
</evidence>
<keyword evidence="4" id="KW-0520">NAD</keyword>
<feature type="domain" description="Lactate/malate dehydrogenase C-terminal" evidence="5">
    <location>
        <begin position="51"/>
        <end position="133"/>
    </location>
</feature>
<keyword evidence="7" id="KW-1185">Reference proteome</keyword>
<dbReference type="GO" id="GO:0005739">
    <property type="term" value="C:mitochondrion"/>
    <property type="evidence" value="ECO:0007669"/>
    <property type="project" value="TreeGrafter"/>
</dbReference>
<dbReference type="EMBL" id="JAHUZN010000006">
    <property type="protein sequence ID" value="KAG8490511.1"/>
    <property type="molecule type" value="Genomic_DNA"/>
</dbReference>
<dbReference type="InterPro" id="IPR001252">
    <property type="entry name" value="Malate_DH_AS"/>
</dbReference>
<dbReference type="Proteomes" id="UP000701853">
    <property type="component" value="Chromosome 6"/>
</dbReference>
<evidence type="ECO:0000256" key="3">
    <source>
        <dbReference type="ARBA" id="ARBA00023002"/>
    </source>
</evidence>
<dbReference type="PROSITE" id="PS00068">
    <property type="entry name" value="MDH"/>
    <property type="match status" value="1"/>
</dbReference>
<dbReference type="Gene3D" id="3.90.110.10">
    <property type="entry name" value="Lactate dehydrogenase/glycoside hydrolase, family 4, C-terminal"/>
    <property type="match status" value="2"/>
</dbReference>
<protein>
    <recommendedName>
        <fullName evidence="5">Lactate/malate dehydrogenase C-terminal domain-containing protein</fullName>
    </recommendedName>
</protein>
<reference evidence="6 7" key="1">
    <citation type="journal article" date="2021" name="bioRxiv">
        <title>The Gossypium anomalum genome as a resource for cotton improvement and evolutionary analysis of hybrid incompatibility.</title>
        <authorList>
            <person name="Grover C.E."/>
            <person name="Yuan D."/>
            <person name="Arick M.A."/>
            <person name="Miller E.R."/>
            <person name="Hu G."/>
            <person name="Peterson D.G."/>
            <person name="Wendel J.F."/>
            <person name="Udall J.A."/>
        </authorList>
    </citation>
    <scope>NUCLEOTIDE SEQUENCE [LARGE SCALE GENOMIC DNA]</scope>
    <source>
        <strain evidence="6">JFW-Udall</strain>
        <tissue evidence="6">Leaf</tissue>
    </source>
</reference>
<dbReference type="PANTHER" id="PTHR11540:SF16">
    <property type="entry name" value="MALATE DEHYDROGENASE, MITOCHONDRIAL"/>
    <property type="match status" value="1"/>
</dbReference>
<dbReference type="InterPro" id="IPR015955">
    <property type="entry name" value="Lactate_DH/Glyco_Ohase_4_C"/>
</dbReference>